<proteinExistence type="predicted"/>
<dbReference type="Pfam" id="PF01739">
    <property type="entry name" value="CheR"/>
    <property type="match status" value="1"/>
</dbReference>
<dbReference type="InterPro" id="IPR036061">
    <property type="entry name" value="CheW-like_dom_sf"/>
</dbReference>
<dbReference type="Gene3D" id="3.40.50.150">
    <property type="entry name" value="Vaccinia Virus protein VP39"/>
    <property type="match status" value="1"/>
</dbReference>
<feature type="domain" description="CheR-type methyltransferase" evidence="1">
    <location>
        <begin position="222"/>
        <end position="423"/>
    </location>
</feature>
<dbReference type="Gene3D" id="2.30.30.40">
    <property type="entry name" value="SH3 Domains"/>
    <property type="match status" value="1"/>
</dbReference>
<dbReference type="SUPFAM" id="SSF50341">
    <property type="entry name" value="CheW-like"/>
    <property type="match status" value="1"/>
</dbReference>
<dbReference type="InterPro" id="IPR002545">
    <property type="entry name" value="CheW-lke_dom"/>
</dbReference>
<dbReference type="PANTHER" id="PTHR22617:SF23">
    <property type="entry name" value="CHEMOTAXIS PROTEIN CHEW"/>
    <property type="match status" value="1"/>
</dbReference>
<organism evidence="3 4">
    <name type="scientific">Borrelia turcica IST7</name>
    <dbReference type="NCBI Taxonomy" id="1104446"/>
    <lineage>
        <taxon>Bacteria</taxon>
        <taxon>Pseudomonadati</taxon>
        <taxon>Spirochaetota</taxon>
        <taxon>Spirochaetia</taxon>
        <taxon>Spirochaetales</taxon>
        <taxon>Borreliaceae</taxon>
        <taxon>Borrelia</taxon>
    </lineage>
</organism>
<gene>
    <name evidence="3" type="ORF">DB313_03505</name>
</gene>
<dbReference type="SMART" id="SM00260">
    <property type="entry name" value="CheW"/>
    <property type="match status" value="1"/>
</dbReference>
<dbReference type="Pfam" id="PF01584">
    <property type="entry name" value="CheW"/>
    <property type="match status" value="1"/>
</dbReference>
<dbReference type="GO" id="GO:0006935">
    <property type="term" value="P:chemotaxis"/>
    <property type="evidence" value="ECO:0007669"/>
    <property type="project" value="InterPro"/>
</dbReference>
<dbReference type="OrthoDB" id="9794382at2"/>
<name>A0A386PNX4_9SPIR</name>
<dbReference type="Proteomes" id="UP000275571">
    <property type="component" value="Chromosome"/>
</dbReference>
<dbReference type="InterPro" id="IPR022642">
    <property type="entry name" value="CheR_C"/>
</dbReference>
<dbReference type="GO" id="GO:0007165">
    <property type="term" value="P:signal transduction"/>
    <property type="evidence" value="ECO:0007669"/>
    <property type="project" value="InterPro"/>
</dbReference>
<accession>A0A386PNX4</accession>
<dbReference type="CDD" id="cd00732">
    <property type="entry name" value="CheW"/>
    <property type="match status" value="1"/>
</dbReference>
<dbReference type="SMART" id="SM00138">
    <property type="entry name" value="MeTrc"/>
    <property type="match status" value="1"/>
</dbReference>
<evidence type="ECO:0000259" key="1">
    <source>
        <dbReference type="PROSITE" id="PS50123"/>
    </source>
</evidence>
<dbReference type="KEGG" id="btur:DB313_03505"/>
<evidence type="ECO:0000313" key="3">
    <source>
        <dbReference type="EMBL" id="AYE36520.1"/>
    </source>
</evidence>
<dbReference type="InterPro" id="IPR029063">
    <property type="entry name" value="SAM-dependent_MTases_sf"/>
</dbReference>
<dbReference type="PANTHER" id="PTHR22617">
    <property type="entry name" value="CHEMOTAXIS SENSOR HISTIDINE KINASE-RELATED"/>
    <property type="match status" value="1"/>
</dbReference>
<evidence type="ECO:0000259" key="2">
    <source>
        <dbReference type="PROSITE" id="PS50851"/>
    </source>
</evidence>
<evidence type="ECO:0000313" key="4">
    <source>
        <dbReference type="Proteomes" id="UP000275571"/>
    </source>
</evidence>
<reference evidence="3 4" key="1">
    <citation type="journal article" date="2018" name="Infect. Genet. Evol.">
        <title>Genome-wide analysis of Borrelia turcica and 'Candidatus Borrelia tachyglossi' shows relapsing fever-like genomes with unique genomic links to Lyme disease Borrelia.</title>
        <authorList>
            <person name="Gofton A.W."/>
            <person name="Margos G."/>
            <person name="Fingerle V."/>
            <person name="Hepner S."/>
            <person name="Loh S.M."/>
            <person name="Ryan U."/>
            <person name="Irwin P."/>
            <person name="Oskam C.L."/>
        </authorList>
    </citation>
    <scope>NUCLEOTIDE SEQUENCE [LARGE SCALE GENOMIC DNA]</scope>
    <source>
        <strain evidence="3 4">IST7</strain>
    </source>
</reference>
<dbReference type="Gene3D" id="2.40.50.180">
    <property type="entry name" value="CheA-289, Domain 4"/>
    <property type="match status" value="1"/>
</dbReference>
<dbReference type="AlphaFoldDB" id="A0A386PNX4"/>
<feature type="domain" description="CheW-like" evidence="2">
    <location>
        <begin position="28"/>
        <end position="168"/>
    </location>
</feature>
<dbReference type="InterPro" id="IPR000780">
    <property type="entry name" value="CheR_MeTrfase"/>
</dbReference>
<sequence>MIDIKEIHLGDDELNRQEIRESNFVNLDFKVVSFNIGDDNYLIDIMKVKEIRKSSNFTYVPNARRYVVGLDNLRGEIISIIDLRIMFNLKTSERELEDIMVLRNEDLLIGIIVDKVNNVFSIDSSLIQDPHPVLSQDALIKYIKGVIEHENKLYVLLDIDKVFNYDEEDERLLEEEINVDSPFVEEDLGELSSSSNDSLDDLKVIRDNLFKYSFNAYLVNDEFLREVGIKLNITNISDESYNLFLSEFYSKSSGCLWDDRYLKEFQDEVIERHVNNIGGVGSILNVFEVGCGDGKETISFVNALYESYKKMFKVIAIDNDLTRVIGTSSLVFSESEINLSEIYRKNSFEQSPGIYKFKAEIMNNILFEYSDAILSEFPDNLGIIFLRDVLCFLKNDEQVLILDTIAKKTVSGALLILGDNEKLKDNDIFVKDRSVEHFNLYKKI</sequence>
<dbReference type="EMBL" id="CP028884">
    <property type="protein sequence ID" value="AYE36520.1"/>
    <property type="molecule type" value="Genomic_DNA"/>
</dbReference>
<dbReference type="PROSITE" id="PS50851">
    <property type="entry name" value="CHEW"/>
    <property type="match status" value="1"/>
</dbReference>
<dbReference type="GO" id="GO:0008757">
    <property type="term" value="F:S-adenosylmethionine-dependent methyltransferase activity"/>
    <property type="evidence" value="ECO:0007669"/>
    <property type="project" value="InterPro"/>
</dbReference>
<protein>
    <submittedName>
        <fullName evidence="3">Chemotaxis protein CheW</fullName>
    </submittedName>
</protein>
<dbReference type="SUPFAM" id="SSF53335">
    <property type="entry name" value="S-adenosyl-L-methionine-dependent methyltransferases"/>
    <property type="match status" value="1"/>
</dbReference>
<dbReference type="PROSITE" id="PS50123">
    <property type="entry name" value="CHER"/>
    <property type="match status" value="1"/>
</dbReference>
<keyword evidence="4" id="KW-1185">Reference proteome</keyword>
<dbReference type="InterPro" id="IPR039315">
    <property type="entry name" value="CheW"/>
</dbReference>
<dbReference type="GO" id="GO:0005829">
    <property type="term" value="C:cytosol"/>
    <property type="evidence" value="ECO:0007669"/>
    <property type="project" value="TreeGrafter"/>
</dbReference>